<protein>
    <recommendedName>
        <fullName evidence="1">ATP-dependent DNA helicase</fullName>
        <ecNumber evidence="1">5.6.2.3</ecNumber>
    </recommendedName>
</protein>
<gene>
    <name evidence="3" type="ORF">GSTUAT00000832001</name>
</gene>
<keyword evidence="1" id="KW-0547">Nucleotide-binding</keyword>
<keyword evidence="1" id="KW-0233">DNA recombination</keyword>
<keyword evidence="1" id="KW-0347">Helicase</keyword>
<dbReference type="GO" id="GO:0006310">
    <property type="term" value="P:DNA recombination"/>
    <property type="evidence" value="ECO:0007669"/>
    <property type="project" value="UniProtKB-KW"/>
</dbReference>
<dbReference type="AlphaFoldDB" id="A0A292Q5J7"/>
<proteinExistence type="inferred from homology"/>
<keyword evidence="1" id="KW-0378">Hydrolase</keyword>
<dbReference type="GO" id="GO:0000723">
    <property type="term" value="P:telomere maintenance"/>
    <property type="evidence" value="ECO:0007669"/>
    <property type="project" value="InterPro"/>
</dbReference>
<feature type="domain" description="DNA helicase Pif1-like DEAD-box helicase" evidence="2">
    <location>
        <begin position="3"/>
        <end position="59"/>
    </location>
</feature>
<accession>A0A292Q5J7</accession>
<feature type="non-terminal residue" evidence="3">
    <location>
        <position position="1"/>
    </location>
</feature>
<dbReference type="GO" id="GO:0016887">
    <property type="term" value="F:ATP hydrolysis activity"/>
    <property type="evidence" value="ECO:0007669"/>
    <property type="project" value="RHEA"/>
</dbReference>
<keyword evidence="1" id="KW-0067">ATP-binding</keyword>
<comment type="catalytic activity">
    <reaction evidence="1">
        <text>ATP + H2O = ADP + phosphate + H(+)</text>
        <dbReference type="Rhea" id="RHEA:13065"/>
        <dbReference type="ChEBI" id="CHEBI:15377"/>
        <dbReference type="ChEBI" id="CHEBI:15378"/>
        <dbReference type="ChEBI" id="CHEBI:30616"/>
        <dbReference type="ChEBI" id="CHEBI:43474"/>
        <dbReference type="ChEBI" id="CHEBI:456216"/>
        <dbReference type="EC" id="5.6.2.3"/>
    </reaction>
</comment>
<dbReference type="Pfam" id="PF05970">
    <property type="entry name" value="PIF1"/>
    <property type="match status" value="1"/>
</dbReference>
<dbReference type="EMBL" id="LN890951">
    <property type="protein sequence ID" value="CUS15092.1"/>
    <property type="molecule type" value="Genomic_DNA"/>
</dbReference>
<organism evidence="3 4">
    <name type="scientific">Tuber aestivum</name>
    <name type="common">summer truffle</name>
    <dbReference type="NCBI Taxonomy" id="59557"/>
    <lineage>
        <taxon>Eukaryota</taxon>
        <taxon>Fungi</taxon>
        <taxon>Dikarya</taxon>
        <taxon>Ascomycota</taxon>
        <taxon>Pezizomycotina</taxon>
        <taxon>Pezizomycetes</taxon>
        <taxon>Pezizales</taxon>
        <taxon>Tuberaceae</taxon>
        <taxon>Tuber</taxon>
    </lineage>
</organism>
<dbReference type="GO" id="GO:0005524">
    <property type="term" value="F:ATP binding"/>
    <property type="evidence" value="ECO:0007669"/>
    <property type="project" value="UniProtKB-KW"/>
</dbReference>
<dbReference type="GO" id="GO:0043139">
    <property type="term" value="F:5'-3' DNA helicase activity"/>
    <property type="evidence" value="ECO:0007669"/>
    <property type="project" value="UniProtKB-EC"/>
</dbReference>
<comment type="similarity">
    <text evidence="1">Belongs to the helicase family.</text>
</comment>
<sequence length="78" mass="8823">VLSDIRFGDNSHLGCIHRLFAGDFAQILPAIQRGSRAQTEASLQRSFLWPSLRIPALQQIRVWEGEVNEASALWVHQL</sequence>
<keyword evidence="1" id="KW-0234">DNA repair</keyword>
<feature type="non-terminal residue" evidence="3">
    <location>
        <position position="78"/>
    </location>
</feature>
<evidence type="ECO:0000313" key="4">
    <source>
        <dbReference type="Proteomes" id="UP001412239"/>
    </source>
</evidence>
<dbReference type="EC" id="5.6.2.3" evidence="1"/>
<evidence type="ECO:0000256" key="1">
    <source>
        <dbReference type="RuleBase" id="RU363044"/>
    </source>
</evidence>
<dbReference type="GO" id="GO:0006281">
    <property type="term" value="P:DNA repair"/>
    <property type="evidence" value="ECO:0007669"/>
    <property type="project" value="UniProtKB-KW"/>
</dbReference>
<comment type="cofactor">
    <cofactor evidence="1">
        <name>Mg(2+)</name>
        <dbReference type="ChEBI" id="CHEBI:18420"/>
    </cofactor>
</comment>
<keyword evidence="4" id="KW-1185">Reference proteome</keyword>
<evidence type="ECO:0000313" key="3">
    <source>
        <dbReference type="EMBL" id="CUS15092.1"/>
    </source>
</evidence>
<evidence type="ECO:0000259" key="2">
    <source>
        <dbReference type="Pfam" id="PF05970"/>
    </source>
</evidence>
<dbReference type="Proteomes" id="UP001412239">
    <property type="component" value="Unassembled WGS sequence"/>
</dbReference>
<reference evidence="3" key="1">
    <citation type="submission" date="2015-10" db="EMBL/GenBank/DDBJ databases">
        <authorList>
            <person name="Regsiter A."/>
            <person name="william w."/>
        </authorList>
    </citation>
    <scope>NUCLEOTIDE SEQUENCE</scope>
    <source>
        <strain evidence="3">Montdore</strain>
    </source>
</reference>
<keyword evidence="1" id="KW-0227">DNA damage</keyword>
<name>A0A292Q5J7_9PEZI</name>
<dbReference type="InterPro" id="IPR010285">
    <property type="entry name" value="DNA_helicase_pif1-like_DEAD"/>
</dbReference>